<dbReference type="Pfam" id="PF14659">
    <property type="entry name" value="Phage_int_SAM_3"/>
    <property type="match status" value="1"/>
</dbReference>
<dbReference type="Gene3D" id="1.10.443.10">
    <property type="entry name" value="Intergrase catalytic core"/>
    <property type="match status" value="1"/>
</dbReference>
<evidence type="ECO:0000259" key="6">
    <source>
        <dbReference type="PROSITE" id="PS51898"/>
    </source>
</evidence>
<gene>
    <name evidence="8" type="ORF">PHAMO_10214</name>
</gene>
<dbReference type="SUPFAM" id="SSF56349">
    <property type="entry name" value="DNA breaking-rejoining enzymes"/>
    <property type="match status" value="1"/>
</dbReference>
<name>H8FN51_MAGML</name>
<dbReference type="InterPro" id="IPR013762">
    <property type="entry name" value="Integrase-like_cat_sf"/>
</dbReference>
<keyword evidence="4" id="KW-0233">DNA recombination</keyword>
<dbReference type="EMBL" id="CAHP01000001">
    <property type="protein sequence ID" value="CCG39789.1"/>
    <property type="molecule type" value="Genomic_DNA"/>
</dbReference>
<dbReference type="STRING" id="1150626.PHAMO_10214"/>
<comment type="caution">
    <text evidence="8">The sequence shown here is derived from an EMBL/GenBank/DDBJ whole genome shotgun (WGS) entry which is preliminary data.</text>
</comment>
<evidence type="ECO:0000256" key="2">
    <source>
        <dbReference type="ARBA" id="ARBA00022908"/>
    </source>
</evidence>
<feature type="domain" description="Core-binding (CB)" evidence="7">
    <location>
        <begin position="76"/>
        <end position="185"/>
    </location>
</feature>
<dbReference type="eggNOG" id="COG0582">
    <property type="taxonomic scope" value="Bacteria"/>
</dbReference>
<evidence type="ECO:0000256" key="4">
    <source>
        <dbReference type="ARBA" id="ARBA00023172"/>
    </source>
</evidence>
<comment type="similarity">
    <text evidence="1">Belongs to the 'phage' integrase family.</text>
</comment>
<evidence type="ECO:0000256" key="1">
    <source>
        <dbReference type="ARBA" id="ARBA00008857"/>
    </source>
</evidence>
<dbReference type="PROSITE" id="PS51898">
    <property type="entry name" value="TYR_RECOMBINASE"/>
    <property type="match status" value="1"/>
</dbReference>
<dbReference type="InterPro" id="IPR050090">
    <property type="entry name" value="Tyrosine_recombinase_XerCD"/>
</dbReference>
<reference evidence="8 9" key="1">
    <citation type="journal article" date="2012" name="J. Bacteriol.">
        <title>Draft Genome Sequence of the Purple Photosynthetic Bacterium Phaeospirillum molischianum DSM120, a Particularly Versatile Bacterium.</title>
        <authorList>
            <person name="Duquesne K."/>
            <person name="Prima V."/>
            <person name="Ji B."/>
            <person name="Rouy Z."/>
            <person name="Medigue C."/>
            <person name="Talla E."/>
            <person name="Sturgis J.N."/>
        </authorList>
    </citation>
    <scope>NUCLEOTIDE SEQUENCE [LARGE SCALE GENOMIC DNA]</scope>
    <source>
        <strain evidence="9">DSM120</strain>
    </source>
</reference>
<dbReference type="PROSITE" id="PS51900">
    <property type="entry name" value="CB"/>
    <property type="match status" value="1"/>
</dbReference>
<evidence type="ECO:0000313" key="8">
    <source>
        <dbReference type="EMBL" id="CCG39789.1"/>
    </source>
</evidence>
<dbReference type="InterPro" id="IPR002104">
    <property type="entry name" value="Integrase_catalytic"/>
</dbReference>
<evidence type="ECO:0008006" key="10">
    <source>
        <dbReference type="Google" id="ProtNLM"/>
    </source>
</evidence>
<dbReference type="InterPro" id="IPR011010">
    <property type="entry name" value="DNA_brk_join_enz"/>
</dbReference>
<dbReference type="GO" id="GO:0015074">
    <property type="term" value="P:DNA integration"/>
    <property type="evidence" value="ECO:0007669"/>
    <property type="project" value="UniProtKB-KW"/>
</dbReference>
<dbReference type="Proteomes" id="UP000004169">
    <property type="component" value="Unassembled WGS sequence"/>
</dbReference>
<keyword evidence="9" id="KW-1185">Reference proteome</keyword>
<feature type="domain" description="Tyr recombinase" evidence="6">
    <location>
        <begin position="212"/>
        <end position="422"/>
    </location>
</feature>
<dbReference type="InterPro" id="IPR004107">
    <property type="entry name" value="Integrase_SAM-like_N"/>
</dbReference>
<dbReference type="Pfam" id="PF00589">
    <property type="entry name" value="Phage_integrase"/>
    <property type="match status" value="1"/>
</dbReference>
<dbReference type="AlphaFoldDB" id="H8FN51"/>
<keyword evidence="3 5" id="KW-0238">DNA-binding</keyword>
<evidence type="ECO:0000313" key="9">
    <source>
        <dbReference type="Proteomes" id="UP000004169"/>
    </source>
</evidence>
<dbReference type="OrthoDB" id="102994at2"/>
<evidence type="ECO:0000256" key="3">
    <source>
        <dbReference type="ARBA" id="ARBA00023125"/>
    </source>
</evidence>
<dbReference type="GO" id="GO:0006310">
    <property type="term" value="P:DNA recombination"/>
    <property type="evidence" value="ECO:0007669"/>
    <property type="project" value="UniProtKB-KW"/>
</dbReference>
<evidence type="ECO:0000259" key="7">
    <source>
        <dbReference type="PROSITE" id="PS51900"/>
    </source>
</evidence>
<accession>H8FN51</accession>
<sequence length="447" mass="51201">MARAKKTDYVYADDKTIALYQRPGSSFWQARIQHVNGKCQAISTRQTDLDKALAWAREHKIMVKVLTARGQDPTAATFKRVAERWLSSIAEGDNPRTIHDYTTIVQRYHIPYLGKFKITEITQQVLRDYEQWRKSYWTTGPGSQEARETIERKDGKIYVRAKKMGSRSKAYSEDTVLRQIFAYAVEHDHLPASRRPVIGTPRSKSRKVVLENRYPAFTQDQVEKILAYCAESTRAKVREAETGLSSQLDLVDQDRLVFNVFVYLILGTGMRPGREHSKLKWKHLRHETVDGVDHLIVTVPPGTKTGKRDVRCDNFAMTKLVAFRMHSTFRGDDDYILADQETGQAVKSFKRQFSTMCRVLGFKADQVGKPFVPYSLRHTYATLKLNAGVDIRLIANNMGNSPEVVHAHYGHDTAVSRANELSTKLDWMGVENPLEKPRKRPRQKGED</sequence>
<dbReference type="InterPro" id="IPR044068">
    <property type="entry name" value="CB"/>
</dbReference>
<keyword evidence="2" id="KW-0229">DNA integration</keyword>
<dbReference type="PANTHER" id="PTHR30349:SF41">
    <property type="entry name" value="INTEGRASE_RECOMBINASE PROTEIN MJ0367-RELATED"/>
    <property type="match status" value="1"/>
</dbReference>
<organism evidence="8 9">
    <name type="scientific">Magnetospirillum molischianum DSM 120</name>
    <dbReference type="NCBI Taxonomy" id="1150626"/>
    <lineage>
        <taxon>Bacteria</taxon>
        <taxon>Pseudomonadati</taxon>
        <taxon>Pseudomonadota</taxon>
        <taxon>Alphaproteobacteria</taxon>
        <taxon>Rhodospirillales</taxon>
        <taxon>Rhodospirillaceae</taxon>
        <taxon>Magnetospirillum</taxon>
    </lineage>
</organism>
<dbReference type="PANTHER" id="PTHR30349">
    <property type="entry name" value="PHAGE INTEGRASE-RELATED"/>
    <property type="match status" value="1"/>
</dbReference>
<dbReference type="Gene3D" id="1.10.150.130">
    <property type="match status" value="1"/>
</dbReference>
<dbReference type="GO" id="GO:0003677">
    <property type="term" value="F:DNA binding"/>
    <property type="evidence" value="ECO:0007669"/>
    <property type="project" value="UniProtKB-UniRule"/>
</dbReference>
<evidence type="ECO:0000256" key="5">
    <source>
        <dbReference type="PROSITE-ProRule" id="PRU01248"/>
    </source>
</evidence>
<proteinExistence type="inferred from homology"/>
<protein>
    <recommendedName>
        <fullName evidence="10">Tyr recombinase domain-containing protein</fullName>
    </recommendedName>
</protein>
<dbReference type="InterPro" id="IPR010998">
    <property type="entry name" value="Integrase_recombinase_N"/>
</dbReference>